<evidence type="ECO:0000256" key="1">
    <source>
        <dbReference type="ARBA" id="ARBA00004370"/>
    </source>
</evidence>
<sequence>MLATGLLYWKLLKKLSEVRTKAQSSSNTWKRRTVATSGLIFGTFLMGWLPASVLYVLTAVGMPLHNVQSIWLNIVALTSLVLIMVKTLTNPVIYATRIPEIAQFVSGVMVRMRRQKKDATRQQNQKDERPMLGMLDTIIREV</sequence>
<dbReference type="PANTHER" id="PTHR45698">
    <property type="entry name" value="TRACE AMINE-ASSOCIATED RECEPTOR 19N-RELATED"/>
    <property type="match status" value="1"/>
</dbReference>
<dbReference type="PROSITE" id="PS50262">
    <property type="entry name" value="G_PROTEIN_RECEP_F1_2"/>
    <property type="match status" value="1"/>
</dbReference>
<organism evidence="7 8">
    <name type="scientific">Parascaris univalens</name>
    <name type="common">Nematode worm</name>
    <dbReference type="NCBI Taxonomy" id="6257"/>
    <lineage>
        <taxon>Eukaryota</taxon>
        <taxon>Metazoa</taxon>
        <taxon>Ecdysozoa</taxon>
        <taxon>Nematoda</taxon>
        <taxon>Chromadorea</taxon>
        <taxon>Rhabditida</taxon>
        <taxon>Spirurina</taxon>
        <taxon>Ascaridomorpha</taxon>
        <taxon>Ascaridoidea</taxon>
        <taxon>Ascarididae</taxon>
        <taxon>Parascaris</taxon>
    </lineage>
</organism>
<accession>A0A914ZUX7</accession>
<evidence type="ECO:0000256" key="3">
    <source>
        <dbReference type="ARBA" id="ARBA00022989"/>
    </source>
</evidence>
<name>A0A914ZUX7_PARUN</name>
<dbReference type="SUPFAM" id="SSF81321">
    <property type="entry name" value="Family A G protein-coupled receptor-like"/>
    <property type="match status" value="1"/>
</dbReference>
<evidence type="ECO:0000313" key="7">
    <source>
        <dbReference type="Proteomes" id="UP000887569"/>
    </source>
</evidence>
<evidence type="ECO:0000256" key="4">
    <source>
        <dbReference type="ARBA" id="ARBA00023136"/>
    </source>
</evidence>
<dbReference type="GO" id="GO:0004930">
    <property type="term" value="F:G protein-coupled receptor activity"/>
    <property type="evidence" value="ECO:0007669"/>
    <property type="project" value="InterPro"/>
</dbReference>
<dbReference type="PANTHER" id="PTHR45698:SF1">
    <property type="entry name" value="TRACE AMINE-ASSOCIATED RECEPTOR 13C-LIKE"/>
    <property type="match status" value="1"/>
</dbReference>
<dbReference type="WBParaSite" id="PgB22_g032_t01">
    <property type="protein sequence ID" value="PgB22_g032_t01"/>
    <property type="gene ID" value="PgB22_g032"/>
</dbReference>
<dbReference type="Proteomes" id="UP000887569">
    <property type="component" value="Unplaced"/>
</dbReference>
<reference evidence="8" key="1">
    <citation type="submission" date="2022-11" db="UniProtKB">
        <authorList>
            <consortium name="WormBaseParasite"/>
        </authorList>
    </citation>
    <scope>IDENTIFICATION</scope>
</reference>
<evidence type="ECO:0000259" key="6">
    <source>
        <dbReference type="PROSITE" id="PS50262"/>
    </source>
</evidence>
<comment type="subcellular location">
    <subcellularLocation>
        <location evidence="1">Membrane</location>
    </subcellularLocation>
</comment>
<dbReference type="InterPro" id="IPR017452">
    <property type="entry name" value="GPCR_Rhodpsn_7TM"/>
</dbReference>
<feature type="domain" description="G-protein coupled receptors family 1 profile" evidence="6">
    <location>
        <begin position="1"/>
        <end position="94"/>
    </location>
</feature>
<proteinExistence type="predicted"/>
<dbReference type="GO" id="GO:0016020">
    <property type="term" value="C:membrane"/>
    <property type="evidence" value="ECO:0007669"/>
    <property type="project" value="UniProtKB-SubCell"/>
</dbReference>
<keyword evidence="7" id="KW-1185">Reference proteome</keyword>
<keyword evidence="4 5" id="KW-0472">Membrane</keyword>
<dbReference type="CDD" id="cd00637">
    <property type="entry name" value="7tm_classA_rhodopsin-like"/>
    <property type="match status" value="1"/>
</dbReference>
<keyword evidence="3 5" id="KW-1133">Transmembrane helix</keyword>
<evidence type="ECO:0000313" key="8">
    <source>
        <dbReference type="WBParaSite" id="PgB22_g032_t01"/>
    </source>
</evidence>
<keyword evidence="2 5" id="KW-0812">Transmembrane</keyword>
<dbReference type="AlphaFoldDB" id="A0A914ZUX7"/>
<evidence type="ECO:0000256" key="2">
    <source>
        <dbReference type="ARBA" id="ARBA00022692"/>
    </source>
</evidence>
<feature type="transmembrane region" description="Helical" evidence="5">
    <location>
        <begin position="39"/>
        <end position="58"/>
    </location>
</feature>
<dbReference type="Pfam" id="PF00001">
    <property type="entry name" value="7tm_1"/>
    <property type="match status" value="1"/>
</dbReference>
<feature type="transmembrane region" description="Helical" evidence="5">
    <location>
        <begin position="70"/>
        <end position="88"/>
    </location>
</feature>
<protein>
    <submittedName>
        <fullName evidence="8">G-protein coupled receptors family 1 profile domain-containing protein</fullName>
    </submittedName>
</protein>
<dbReference type="InterPro" id="IPR000276">
    <property type="entry name" value="GPCR_Rhodpsn"/>
</dbReference>
<dbReference type="Gene3D" id="1.20.1070.10">
    <property type="entry name" value="Rhodopsin 7-helix transmembrane proteins"/>
    <property type="match status" value="1"/>
</dbReference>
<evidence type="ECO:0000256" key="5">
    <source>
        <dbReference type="SAM" id="Phobius"/>
    </source>
</evidence>